<keyword evidence="3" id="KW-1185">Reference proteome</keyword>
<dbReference type="STRING" id="1184609.KILIM_010_00500"/>
<protein>
    <submittedName>
        <fullName evidence="2">Putative phosphotransferase</fullName>
    </submittedName>
</protein>
<evidence type="ECO:0000313" key="3">
    <source>
        <dbReference type="Proteomes" id="UP000008366"/>
    </source>
</evidence>
<dbReference type="AlphaFoldDB" id="K6X7D6"/>
<dbReference type="GO" id="GO:0016773">
    <property type="term" value="F:phosphotransferase activity, alcohol group as acceptor"/>
    <property type="evidence" value="ECO:0007669"/>
    <property type="project" value="InterPro"/>
</dbReference>
<evidence type="ECO:0000256" key="1">
    <source>
        <dbReference type="SAM" id="MobiDB-lite"/>
    </source>
</evidence>
<dbReference type="OrthoDB" id="3638028at2"/>
<feature type="region of interest" description="Disordered" evidence="1">
    <location>
        <begin position="355"/>
        <end position="379"/>
    </location>
</feature>
<feature type="compositionally biased region" description="Basic residues" evidence="1">
    <location>
        <begin position="68"/>
        <end position="84"/>
    </location>
</feature>
<dbReference type="InterPro" id="IPR006748">
    <property type="entry name" value="NH2Glyco/OHUrea_AB-resist_kin"/>
</dbReference>
<evidence type="ECO:0000313" key="2">
    <source>
        <dbReference type="EMBL" id="GAB94719.1"/>
    </source>
</evidence>
<dbReference type="eggNOG" id="COG3570">
    <property type="taxonomic scope" value="Bacteria"/>
</dbReference>
<proteinExistence type="predicted"/>
<feature type="region of interest" description="Disordered" evidence="1">
    <location>
        <begin position="60"/>
        <end position="100"/>
    </location>
</feature>
<name>K6X7D6_9MICO</name>
<organism evidence="2 3">
    <name type="scientific">Kineosphaera limosa NBRC 100340</name>
    <dbReference type="NCBI Taxonomy" id="1184609"/>
    <lineage>
        <taxon>Bacteria</taxon>
        <taxon>Bacillati</taxon>
        <taxon>Actinomycetota</taxon>
        <taxon>Actinomycetes</taxon>
        <taxon>Micrococcales</taxon>
        <taxon>Dermatophilaceae</taxon>
        <taxon>Kineosphaera</taxon>
    </lineage>
</organism>
<gene>
    <name evidence="2" type="ORF">KILIM_010_00500</name>
</gene>
<dbReference type="RefSeq" id="WP_006591251.1">
    <property type="nucleotide sequence ID" value="NZ_BAHD01000010.1"/>
</dbReference>
<accession>K6X7D6</accession>
<sequence>MTSALDALVPARFAAGIRGRTAVAIDAGTPGVDGDAWLRRLPGLLGDALDRWELRVDTNSAQTTTRHTTTRHATTRHANTRKARTAGATHAAETASDPGAAPSRYGHCALVVAVRRADGTPAALKLTWPHPEARHEHLALRAWAADGAVRLLAAHPGDWALLLERLDPDRDLTGVPEDEACAIIGALLRRLDRPTLPQLDTLSAWTRHFVQDSAAPDPRLPRRFIEQARALASDLLADDEPLDDRLVHTDLHYANVLARRADDPVADTAGILRARPDVTQWRAIDPKPMAAEPAFALWPALHNRWPEAIDGDLHWNIRCRLGWLSQAADVDEDRARAWAIIRTVADARDLMRDTATTDSATTDSATTDLATTDPAHRPVQTTSAAELLGQRVRLLKALQPDA</sequence>
<feature type="compositionally biased region" description="Low complexity" evidence="1">
    <location>
        <begin position="355"/>
        <end position="373"/>
    </location>
</feature>
<dbReference type="Pfam" id="PF04655">
    <property type="entry name" value="APH_6_hur"/>
    <property type="match status" value="1"/>
</dbReference>
<dbReference type="Proteomes" id="UP000008366">
    <property type="component" value="Unassembled WGS sequence"/>
</dbReference>
<dbReference type="InterPro" id="IPR011009">
    <property type="entry name" value="Kinase-like_dom_sf"/>
</dbReference>
<reference evidence="2 3" key="1">
    <citation type="submission" date="2012-08" db="EMBL/GenBank/DDBJ databases">
        <title>Whole genome shotgun sequence of Kineosphaera limosa NBRC 100340.</title>
        <authorList>
            <person name="Yoshida I."/>
            <person name="Isaki S."/>
            <person name="Hosoyama A."/>
            <person name="Tsuchikane K."/>
            <person name="Katsumata H."/>
            <person name="Ando Y."/>
            <person name="Ohji S."/>
            <person name="Hamada M."/>
            <person name="Tamura T."/>
            <person name="Yamazoe A."/>
            <person name="Yamazaki S."/>
            <person name="Fujita N."/>
        </authorList>
    </citation>
    <scope>NUCLEOTIDE SEQUENCE [LARGE SCALE GENOMIC DNA]</scope>
    <source>
        <strain evidence="2 3">NBRC 100340</strain>
    </source>
</reference>
<dbReference type="SUPFAM" id="SSF56112">
    <property type="entry name" value="Protein kinase-like (PK-like)"/>
    <property type="match status" value="1"/>
</dbReference>
<dbReference type="GO" id="GO:0019748">
    <property type="term" value="P:secondary metabolic process"/>
    <property type="evidence" value="ECO:0007669"/>
    <property type="project" value="InterPro"/>
</dbReference>
<dbReference type="EMBL" id="BAHD01000010">
    <property type="protein sequence ID" value="GAB94719.1"/>
    <property type="molecule type" value="Genomic_DNA"/>
</dbReference>
<keyword evidence="2" id="KW-0808">Transferase</keyword>
<comment type="caution">
    <text evidence="2">The sequence shown here is derived from an EMBL/GenBank/DDBJ whole genome shotgun (WGS) entry which is preliminary data.</text>
</comment>